<evidence type="ECO:0000313" key="2">
    <source>
        <dbReference type="Proteomes" id="UP000276133"/>
    </source>
</evidence>
<keyword evidence="2" id="KW-1185">Reference proteome</keyword>
<accession>A0A3M7T7H5</accession>
<dbReference type="AlphaFoldDB" id="A0A3M7T7H5"/>
<sequence length="65" mass="8264">MIYNQFRKFQKDKENFHFSTITKKLKSFYFEIPKFNLFDKKWLIERILMKSNMHIRTDIRIKFIK</sequence>
<organism evidence="1 2">
    <name type="scientific">Brachionus plicatilis</name>
    <name type="common">Marine rotifer</name>
    <name type="synonym">Brachionus muelleri</name>
    <dbReference type="NCBI Taxonomy" id="10195"/>
    <lineage>
        <taxon>Eukaryota</taxon>
        <taxon>Metazoa</taxon>
        <taxon>Spiralia</taxon>
        <taxon>Gnathifera</taxon>
        <taxon>Rotifera</taxon>
        <taxon>Eurotatoria</taxon>
        <taxon>Monogononta</taxon>
        <taxon>Pseudotrocha</taxon>
        <taxon>Ploima</taxon>
        <taxon>Brachionidae</taxon>
        <taxon>Brachionus</taxon>
    </lineage>
</organism>
<protein>
    <submittedName>
        <fullName evidence="1">Uncharacterized protein</fullName>
    </submittedName>
</protein>
<gene>
    <name evidence="1" type="ORF">BpHYR1_022592</name>
</gene>
<evidence type="ECO:0000313" key="1">
    <source>
        <dbReference type="EMBL" id="RNA43976.1"/>
    </source>
</evidence>
<name>A0A3M7T7H5_BRAPC</name>
<dbReference type="EMBL" id="REGN01000168">
    <property type="protein sequence ID" value="RNA43976.1"/>
    <property type="molecule type" value="Genomic_DNA"/>
</dbReference>
<dbReference type="Proteomes" id="UP000276133">
    <property type="component" value="Unassembled WGS sequence"/>
</dbReference>
<proteinExistence type="predicted"/>
<comment type="caution">
    <text evidence="1">The sequence shown here is derived from an EMBL/GenBank/DDBJ whole genome shotgun (WGS) entry which is preliminary data.</text>
</comment>
<reference evidence="1 2" key="1">
    <citation type="journal article" date="2018" name="Sci. Rep.">
        <title>Genomic signatures of local adaptation to the degree of environmental predictability in rotifers.</title>
        <authorList>
            <person name="Franch-Gras L."/>
            <person name="Hahn C."/>
            <person name="Garcia-Roger E.M."/>
            <person name="Carmona M.J."/>
            <person name="Serra M."/>
            <person name="Gomez A."/>
        </authorList>
    </citation>
    <scope>NUCLEOTIDE SEQUENCE [LARGE SCALE GENOMIC DNA]</scope>
    <source>
        <strain evidence="1">HYR1</strain>
    </source>
</reference>